<gene>
    <name evidence="1" type="ORF">SKAU_G00281220</name>
</gene>
<dbReference type="OrthoDB" id="9980630at2759"/>
<dbReference type="EMBL" id="JAINUF010000011">
    <property type="protein sequence ID" value="KAJ8346721.1"/>
    <property type="molecule type" value="Genomic_DNA"/>
</dbReference>
<proteinExistence type="predicted"/>
<dbReference type="AlphaFoldDB" id="A0A9Q1INQ1"/>
<dbReference type="Proteomes" id="UP001152622">
    <property type="component" value="Chromosome 11"/>
</dbReference>
<comment type="caution">
    <text evidence="1">The sequence shown here is derived from an EMBL/GenBank/DDBJ whole genome shotgun (WGS) entry which is preliminary data.</text>
</comment>
<keyword evidence="2" id="KW-1185">Reference proteome</keyword>
<sequence length="104" mass="11518">MRPEFRVPGTLSCPVPYSLQESGFTRGTRNPLVCPTPGNSEPQLRTLEANSAPKGQIIGSKARSGFVNNMPNFQRLGNTLQDPQRFLTHYQSTFCNVASFRMNG</sequence>
<protein>
    <submittedName>
        <fullName evidence="1">Uncharacterized protein</fullName>
    </submittedName>
</protein>
<name>A0A9Q1INQ1_SYNKA</name>
<evidence type="ECO:0000313" key="2">
    <source>
        <dbReference type="Proteomes" id="UP001152622"/>
    </source>
</evidence>
<reference evidence="1" key="1">
    <citation type="journal article" date="2023" name="Science">
        <title>Genome structures resolve the early diversification of teleost fishes.</title>
        <authorList>
            <person name="Parey E."/>
            <person name="Louis A."/>
            <person name="Montfort J."/>
            <person name="Bouchez O."/>
            <person name="Roques C."/>
            <person name="Iampietro C."/>
            <person name="Lluch J."/>
            <person name="Castinel A."/>
            <person name="Donnadieu C."/>
            <person name="Desvignes T."/>
            <person name="Floi Bucao C."/>
            <person name="Jouanno E."/>
            <person name="Wen M."/>
            <person name="Mejri S."/>
            <person name="Dirks R."/>
            <person name="Jansen H."/>
            <person name="Henkel C."/>
            <person name="Chen W.J."/>
            <person name="Zahm M."/>
            <person name="Cabau C."/>
            <person name="Klopp C."/>
            <person name="Thompson A.W."/>
            <person name="Robinson-Rechavi M."/>
            <person name="Braasch I."/>
            <person name="Lecointre G."/>
            <person name="Bobe J."/>
            <person name="Postlethwait J.H."/>
            <person name="Berthelot C."/>
            <person name="Roest Crollius H."/>
            <person name="Guiguen Y."/>
        </authorList>
    </citation>
    <scope>NUCLEOTIDE SEQUENCE</scope>
    <source>
        <strain evidence="1">WJC10195</strain>
    </source>
</reference>
<evidence type="ECO:0000313" key="1">
    <source>
        <dbReference type="EMBL" id="KAJ8346721.1"/>
    </source>
</evidence>
<organism evidence="1 2">
    <name type="scientific">Synaphobranchus kaupii</name>
    <name type="common">Kaup's arrowtooth eel</name>
    <dbReference type="NCBI Taxonomy" id="118154"/>
    <lineage>
        <taxon>Eukaryota</taxon>
        <taxon>Metazoa</taxon>
        <taxon>Chordata</taxon>
        <taxon>Craniata</taxon>
        <taxon>Vertebrata</taxon>
        <taxon>Euteleostomi</taxon>
        <taxon>Actinopterygii</taxon>
        <taxon>Neopterygii</taxon>
        <taxon>Teleostei</taxon>
        <taxon>Anguilliformes</taxon>
        <taxon>Synaphobranchidae</taxon>
        <taxon>Synaphobranchus</taxon>
    </lineage>
</organism>
<accession>A0A9Q1INQ1</accession>